<protein>
    <submittedName>
        <fullName evidence="1">Uncharacterized protein</fullName>
    </submittedName>
</protein>
<reference evidence="1 2" key="1">
    <citation type="submission" date="2021-10" db="EMBL/GenBank/DDBJ databases">
        <authorList>
            <person name="Criscuolo A."/>
        </authorList>
    </citation>
    <scope>NUCLEOTIDE SEQUENCE [LARGE SCALE GENOMIC DNA]</scope>
    <source>
        <strain evidence="2">CIP 111883</strain>
    </source>
</reference>
<accession>A0ABM8YKL7</accession>
<gene>
    <name evidence="1" type="ORF">BACCIP111883_01268</name>
</gene>
<organism evidence="1 2">
    <name type="scientific">Sutcliffiella rhizosphaerae</name>
    <dbReference type="NCBI Taxonomy" id="2880967"/>
    <lineage>
        <taxon>Bacteria</taxon>
        <taxon>Bacillati</taxon>
        <taxon>Bacillota</taxon>
        <taxon>Bacilli</taxon>
        <taxon>Bacillales</taxon>
        <taxon>Bacillaceae</taxon>
        <taxon>Sutcliffiella</taxon>
    </lineage>
</organism>
<dbReference type="Proteomes" id="UP000789833">
    <property type="component" value="Unassembled WGS sequence"/>
</dbReference>
<dbReference type="EMBL" id="CAKJTJ010000005">
    <property type="protein sequence ID" value="CAG9620499.1"/>
    <property type="molecule type" value="Genomic_DNA"/>
</dbReference>
<evidence type="ECO:0000313" key="1">
    <source>
        <dbReference type="EMBL" id="CAG9620499.1"/>
    </source>
</evidence>
<keyword evidence="2" id="KW-1185">Reference proteome</keyword>
<dbReference type="RefSeq" id="WP_230500424.1">
    <property type="nucleotide sequence ID" value="NZ_CAKJTJ010000005.1"/>
</dbReference>
<proteinExistence type="predicted"/>
<name>A0ABM8YKL7_9BACI</name>
<sequence>MYRIPVPYFKLRDDFQIIDVSQSVTEIFFPVVNFQDLVDLESKMKLRQLLHNHSSGKMELNLKTVDSPTTLFTVYYNCNKHDRTIHLVCMNETSSYENVKFELEQWRHHIQTGGWKDIIHEPTTITEFDIKHVEKKIDSINELLGFIQNELNQVGKLEYMKLIQSELDDIKKYLNT</sequence>
<comment type="caution">
    <text evidence="1">The sequence shown here is derived from an EMBL/GenBank/DDBJ whole genome shotgun (WGS) entry which is preliminary data.</text>
</comment>
<evidence type="ECO:0000313" key="2">
    <source>
        <dbReference type="Proteomes" id="UP000789833"/>
    </source>
</evidence>